<name>A0AAV2RNA3_MEGNR</name>
<dbReference type="Gene3D" id="3.10.100.10">
    <property type="entry name" value="Mannose-Binding Protein A, subunit A"/>
    <property type="match status" value="1"/>
</dbReference>
<dbReference type="EMBL" id="CAXKWB010024591">
    <property type="protein sequence ID" value="CAL4126388.1"/>
    <property type="molecule type" value="Genomic_DNA"/>
</dbReference>
<protein>
    <recommendedName>
        <fullName evidence="1">C-type lectin domain-containing protein</fullName>
    </recommendedName>
</protein>
<gene>
    <name evidence="2" type="ORF">MNOR_LOCUS25570</name>
</gene>
<sequence length="185" mass="21143">MFPCKGRCRRADVPPTFVDDGALKKRRDIFCMPESNGKLSCMKLPETSCRQSSSLLCPEPFWPIMNECFYAFHHKKVTWQEARKYCKLMGGDLAQPKRPIALAFHLIDEFYSMPLALGGYKPSSGEWEWVSGHPINGDSWASSKPATTNGEFREACMHYWPEGDIPFVSDYDCNEPMGFVCQYMT</sequence>
<evidence type="ECO:0000259" key="1">
    <source>
        <dbReference type="PROSITE" id="PS50041"/>
    </source>
</evidence>
<keyword evidence="3" id="KW-1185">Reference proteome</keyword>
<dbReference type="PANTHER" id="PTHR22801">
    <property type="entry name" value="LITHOSTATHINE"/>
    <property type="match status" value="1"/>
</dbReference>
<comment type="caution">
    <text evidence="2">The sequence shown here is derived from an EMBL/GenBank/DDBJ whole genome shotgun (WGS) entry which is preliminary data.</text>
</comment>
<dbReference type="PROSITE" id="PS50041">
    <property type="entry name" value="C_TYPE_LECTIN_2"/>
    <property type="match status" value="1"/>
</dbReference>
<dbReference type="SMART" id="SM00034">
    <property type="entry name" value="CLECT"/>
    <property type="match status" value="1"/>
</dbReference>
<dbReference type="SUPFAM" id="SSF56436">
    <property type="entry name" value="C-type lectin-like"/>
    <property type="match status" value="1"/>
</dbReference>
<feature type="domain" description="C-type lectin" evidence="1">
    <location>
        <begin position="64"/>
        <end position="182"/>
    </location>
</feature>
<dbReference type="InterPro" id="IPR001304">
    <property type="entry name" value="C-type_lectin-like"/>
</dbReference>
<evidence type="ECO:0000313" key="3">
    <source>
        <dbReference type="Proteomes" id="UP001497623"/>
    </source>
</evidence>
<dbReference type="InterPro" id="IPR016186">
    <property type="entry name" value="C-type_lectin-like/link_sf"/>
</dbReference>
<dbReference type="InterPro" id="IPR050801">
    <property type="entry name" value="Ca-Dep_Lectins_ImmuneDev"/>
</dbReference>
<dbReference type="CDD" id="cd00037">
    <property type="entry name" value="CLECT"/>
    <property type="match status" value="1"/>
</dbReference>
<dbReference type="AlphaFoldDB" id="A0AAV2RNA3"/>
<dbReference type="PANTHER" id="PTHR22801:SF63">
    <property type="entry name" value="C-TYPE LECTIN DOMAIN-CONTAINING PROTEIN"/>
    <property type="match status" value="1"/>
</dbReference>
<dbReference type="Proteomes" id="UP001497623">
    <property type="component" value="Unassembled WGS sequence"/>
</dbReference>
<proteinExistence type="predicted"/>
<dbReference type="Pfam" id="PF00059">
    <property type="entry name" value="Lectin_C"/>
    <property type="match status" value="1"/>
</dbReference>
<evidence type="ECO:0000313" key="2">
    <source>
        <dbReference type="EMBL" id="CAL4126388.1"/>
    </source>
</evidence>
<reference evidence="2 3" key="1">
    <citation type="submission" date="2024-05" db="EMBL/GenBank/DDBJ databases">
        <authorList>
            <person name="Wallberg A."/>
        </authorList>
    </citation>
    <scope>NUCLEOTIDE SEQUENCE [LARGE SCALE GENOMIC DNA]</scope>
</reference>
<accession>A0AAV2RNA3</accession>
<dbReference type="InterPro" id="IPR016187">
    <property type="entry name" value="CTDL_fold"/>
</dbReference>
<organism evidence="2 3">
    <name type="scientific">Meganyctiphanes norvegica</name>
    <name type="common">Northern krill</name>
    <name type="synonym">Thysanopoda norvegica</name>
    <dbReference type="NCBI Taxonomy" id="48144"/>
    <lineage>
        <taxon>Eukaryota</taxon>
        <taxon>Metazoa</taxon>
        <taxon>Ecdysozoa</taxon>
        <taxon>Arthropoda</taxon>
        <taxon>Crustacea</taxon>
        <taxon>Multicrustacea</taxon>
        <taxon>Malacostraca</taxon>
        <taxon>Eumalacostraca</taxon>
        <taxon>Eucarida</taxon>
        <taxon>Euphausiacea</taxon>
        <taxon>Euphausiidae</taxon>
        <taxon>Meganyctiphanes</taxon>
    </lineage>
</organism>